<dbReference type="Proteomes" id="UP000271320">
    <property type="component" value="Unassembled WGS sequence"/>
</dbReference>
<evidence type="ECO:0000313" key="2">
    <source>
        <dbReference type="Proteomes" id="UP000271320"/>
    </source>
</evidence>
<reference evidence="1 2" key="1">
    <citation type="submission" date="2018-10" db="EMBL/GenBank/DDBJ databases">
        <title>GWAS and RNA-Seq identify cryptic mechanisms of antimicrobial resistance in Acinetobacter baumannii.</title>
        <authorList>
            <person name="Sahl J.W."/>
        </authorList>
    </citation>
    <scope>NUCLEOTIDE SEQUENCE [LARGE SCALE GENOMIC DNA]</scope>
    <source>
        <strain evidence="1 2">TG41884</strain>
    </source>
</reference>
<sequence>MHKKPKTQQLLNKRQALINTALIGKFAVVRSKYSNSIIVPKLLKIMEIDRGFYSCTDVENGKSILIAPERLIGTIDSAEQMKQLKNLNNKFQHLQRKTKADLFDLKTQLMDCVKTGDAA</sequence>
<organism evidence="1 2">
    <name type="scientific">Acinetobacter pittii</name>
    <name type="common">Acinetobacter genomosp. 3</name>
    <dbReference type="NCBI Taxonomy" id="48296"/>
    <lineage>
        <taxon>Bacteria</taxon>
        <taxon>Pseudomonadati</taxon>
        <taxon>Pseudomonadota</taxon>
        <taxon>Gammaproteobacteria</taxon>
        <taxon>Moraxellales</taxon>
        <taxon>Moraxellaceae</taxon>
        <taxon>Acinetobacter</taxon>
        <taxon>Acinetobacter calcoaceticus/baumannii complex</taxon>
    </lineage>
</organism>
<gene>
    <name evidence="1" type="ORF">EA752_14590</name>
</gene>
<dbReference type="AlphaFoldDB" id="A0A3R9QEG6"/>
<name>A0A3R9QEG6_ACIPI</name>
<comment type="caution">
    <text evidence="1">The sequence shown here is derived from an EMBL/GenBank/DDBJ whole genome shotgun (WGS) entry which is preliminary data.</text>
</comment>
<dbReference type="RefSeq" id="WP_057073670.1">
    <property type="nucleotide sequence ID" value="NZ_BKDB01000010.1"/>
</dbReference>
<dbReference type="EMBL" id="RFEW01000012">
    <property type="protein sequence ID" value="RSO57844.1"/>
    <property type="molecule type" value="Genomic_DNA"/>
</dbReference>
<protein>
    <submittedName>
        <fullName evidence="1">Uncharacterized protein</fullName>
    </submittedName>
</protein>
<accession>A0A3R9QEG6</accession>
<proteinExistence type="predicted"/>
<evidence type="ECO:0000313" key="1">
    <source>
        <dbReference type="EMBL" id="RSO57844.1"/>
    </source>
</evidence>